<comment type="caution">
    <text evidence="2">The sequence shown here is derived from an EMBL/GenBank/DDBJ whole genome shotgun (WGS) entry which is preliminary data.</text>
</comment>
<organism evidence="2 3">
    <name type="scientific">Brachybacterium rhamnosum</name>
    <dbReference type="NCBI Taxonomy" id="173361"/>
    <lineage>
        <taxon>Bacteria</taxon>
        <taxon>Bacillati</taxon>
        <taxon>Actinomycetota</taxon>
        <taxon>Actinomycetes</taxon>
        <taxon>Micrococcales</taxon>
        <taxon>Dermabacteraceae</taxon>
        <taxon>Brachybacterium</taxon>
    </lineage>
</organism>
<dbReference type="RefSeq" id="WP_137771307.1">
    <property type="nucleotide sequence ID" value="NZ_BAAAIS010000001.1"/>
</dbReference>
<keyword evidence="3" id="KW-1185">Reference proteome</keyword>
<reference evidence="3" key="1">
    <citation type="journal article" date="2019" name="Int. J. Syst. Evol. Microbiol.">
        <title>The Global Catalogue of Microorganisms (GCM) 10K type strain sequencing project: providing services to taxonomists for standard genome sequencing and annotation.</title>
        <authorList>
            <consortium name="The Broad Institute Genomics Platform"/>
            <consortium name="The Broad Institute Genome Sequencing Center for Infectious Disease"/>
            <person name="Wu L."/>
            <person name="Ma J."/>
        </authorList>
    </citation>
    <scope>NUCLEOTIDE SEQUENCE [LARGE SCALE GENOMIC DNA]</scope>
    <source>
        <strain evidence="3">JCM 11650</strain>
    </source>
</reference>
<feature type="region of interest" description="Disordered" evidence="1">
    <location>
        <begin position="44"/>
        <end position="72"/>
    </location>
</feature>
<evidence type="ECO:0000313" key="3">
    <source>
        <dbReference type="Proteomes" id="UP001597280"/>
    </source>
</evidence>
<name>A0ABW4PTU2_9MICO</name>
<gene>
    <name evidence="2" type="ORF">ACFSDA_01800</name>
</gene>
<evidence type="ECO:0000256" key="1">
    <source>
        <dbReference type="SAM" id="MobiDB-lite"/>
    </source>
</evidence>
<dbReference type="Proteomes" id="UP001597280">
    <property type="component" value="Unassembled WGS sequence"/>
</dbReference>
<protein>
    <submittedName>
        <fullName evidence="2">Uncharacterized protein</fullName>
    </submittedName>
</protein>
<proteinExistence type="predicted"/>
<accession>A0ABW4PTU2</accession>
<evidence type="ECO:0000313" key="2">
    <source>
        <dbReference type="EMBL" id="MFD1833798.1"/>
    </source>
</evidence>
<sequence length="72" mass="7561">MTMTLVTVVFLLVALVVALVILAAVALPNLRGDRDGDPAAYFQASAERRSAARHSSRTSRTDVSGRSGTADS</sequence>
<feature type="compositionally biased region" description="Polar residues" evidence="1">
    <location>
        <begin position="61"/>
        <end position="72"/>
    </location>
</feature>
<dbReference type="EMBL" id="JBHUFL010000001">
    <property type="protein sequence ID" value="MFD1833798.1"/>
    <property type="molecule type" value="Genomic_DNA"/>
</dbReference>